<keyword evidence="2" id="KW-1185">Reference proteome</keyword>
<dbReference type="Proteomes" id="UP000017837">
    <property type="component" value="Unassembled WGS sequence"/>
</dbReference>
<gene>
    <name evidence="1" type="ORF">ABENE_18230</name>
</gene>
<dbReference type="PATRIC" id="fig|1121022.4.peg.3727"/>
<accession>V4PM62</accession>
<organism evidence="1 2">
    <name type="scientific">Asticcacaulis benevestitus DSM 16100 = ATCC BAA-896</name>
    <dbReference type="NCBI Taxonomy" id="1121022"/>
    <lineage>
        <taxon>Bacteria</taxon>
        <taxon>Pseudomonadati</taxon>
        <taxon>Pseudomonadota</taxon>
        <taxon>Alphaproteobacteria</taxon>
        <taxon>Caulobacterales</taxon>
        <taxon>Caulobacteraceae</taxon>
        <taxon>Asticcacaulis</taxon>
    </lineage>
</organism>
<comment type="caution">
    <text evidence="1">The sequence shown here is derived from an EMBL/GenBank/DDBJ whole genome shotgun (WGS) entry which is preliminary data.</text>
</comment>
<protein>
    <submittedName>
        <fullName evidence="1">Uncharacterized protein</fullName>
    </submittedName>
</protein>
<evidence type="ECO:0000313" key="1">
    <source>
        <dbReference type="EMBL" id="ESQ86550.1"/>
    </source>
</evidence>
<reference evidence="1 2" key="1">
    <citation type="journal article" date="2014" name="Nature">
        <title>Sequential evolution of bacterial morphology by co-option of a developmental regulator.</title>
        <authorList>
            <person name="Jiang C."/>
            <person name="Brown P.J."/>
            <person name="Ducret A."/>
            <person name="Brun Y.V."/>
        </authorList>
    </citation>
    <scope>NUCLEOTIDE SEQUENCE [LARGE SCALE GENOMIC DNA]</scope>
    <source>
        <strain evidence="1 2">DSM 16100</strain>
    </source>
</reference>
<name>V4PM62_9CAUL</name>
<dbReference type="AlphaFoldDB" id="V4PM62"/>
<dbReference type="EMBL" id="AWGB01000053">
    <property type="protein sequence ID" value="ESQ86550.1"/>
    <property type="molecule type" value="Genomic_DNA"/>
</dbReference>
<sequence>MKTSAFSLTLVVDEAELLLVVDVDEDALAVVSVASFAFI</sequence>
<evidence type="ECO:0000313" key="2">
    <source>
        <dbReference type="Proteomes" id="UP000017837"/>
    </source>
</evidence>
<proteinExistence type="predicted"/>